<comment type="caution">
    <text evidence="5">The sequence shown here is derived from an EMBL/GenBank/DDBJ whole genome shotgun (WGS) entry which is preliminary data.</text>
</comment>
<name>A0A0D8HIL5_9ACTN</name>
<dbReference type="RefSeq" id="WP_052605149.1">
    <property type="nucleotide sequence ID" value="NZ_JXYS01000031.1"/>
</dbReference>
<dbReference type="Gene3D" id="3.40.630.30">
    <property type="match status" value="1"/>
</dbReference>
<comment type="similarity">
    <text evidence="3">Belongs to the acetyltransferase family. RimJ subfamily.</text>
</comment>
<dbReference type="SUPFAM" id="SSF55729">
    <property type="entry name" value="Acyl-CoA N-acyltransferases (Nat)"/>
    <property type="match status" value="1"/>
</dbReference>
<keyword evidence="2 5" id="KW-0012">Acyltransferase</keyword>
<dbReference type="EMBL" id="JXYS01000031">
    <property type="protein sequence ID" value="KJF17704.1"/>
    <property type="molecule type" value="Genomic_DNA"/>
</dbReference>
<dbReference type="EC" id="2.3.1.-" evidence="5"/>
<dbReference type="GO" id="GO:0008999">
    <property type="term" value="F:protein-N-terminal-alanine acetyltransferase activity"/>
    <property type="evidence" value="ECO:0007669"/>
    <property type="project" value="TreeGrafter"/>
</dbReference>
<reference evidence="5 6" key="1">
    <citation type="submission" date="2015-01" db="EMBL/GenBank/DDBJ databases">
        <title>Draft genome of the acidophilic iron oxidizer Acidithrix ferrooxidans strain Py-F3.</title>
        <authorList>
            <person name="Poehlein A."/>
            <person name="Eisen S."/>
            <person name="Schloemann M."/>
            <person name="Johnson B.D."/>
            <person name="Daniel R."/>
            <person name="Muehling M."/>
        </authorList>
    </citation>
    <scope>NUCLEOTIDE SEQUENCE [LARGE SCALE GENOMIC DNA]</scope>
    <source>
        <strain evidence="5 6">Py-F3</strain>
    </source>
</reference>
<dbReference type="PANTHER" id="PTHR43792">
    <property type="entry name" value="GNAT FAMILY, PUTATIVE (AFU_ORTHOLOGUE AFUA_3G00765)-RELATED-RELATED"/>
    <property type="match status" value="1"/>
</dbReference>
<dbReference type="InterPro" id="IPR051531">
    <property type="entry name" value="N-acetyltransferase"/>
</dbReference>
<evidence type="ECO:0000313" key="5">
    <source>
        <dbReference type="EMBL" id="KJF17704.1"/>
    </source>
</evidence>
<accession>A0A0D8HIL5</accession>
<dbReference type="InterPro" id="IPR000182">
    <property type="entry name" value="GNAT_dom"/>
</dbReference>
<evidence type="ECO:0000313" key="6">
    <source>
        <dbReference type="Proteomes" id="UP000032360"/>
    </source>
</evidence>
<keyword evidence="1 5" id="KW-0808">Transferase</keyword>
<dbReference type="PANTHER" id="PTHR43792:SF8">
    <property type="entry name" value="[RIBOSOMAL PROTEIN US5]-ALANINE N-ACETYLTRANSFERASE"/>
    <property type="match status" value="1"/>
</dbReference>
<dbReference type="AlphaFoldDB" id="A0A0D8HIL5"/>
<feature type="domain" description="N-acetyltransferase" evidence="4">
    <location>
        <begin position="1"/>
        <end position="171"/>
    </location>
</feature>
<evidence type="ECO:0000256" key="1">
    <source>
        <dbReference type="ARBA" id="ARBA00022679"/>
    </source>
</evidence>
<evidence type="ECO:0000259" key="4">
    <source>
        <dbReference type="PROSITE" id="PS51186"/>
    </source>
</evidence>
<evidence type="ECO:0000256" key="2">
    <source>
        <dbReference type="ARBA" id="ARBA00023315"/>
    </source>
</evidence>
<gene>
    <name evidence="5" type="primary">ydaF1</name>
    <name evidence="5" type="ORF">AXFE_14120</name>
</gene>
<dbReference type="InterPro" id="IPR016181">
    <property type="entry name" value="Acyl_CoA_acyltransferase"/>
</dbReference>
<dbReference type="STRING" id="1280514.AXFE_14120"/>
<sequence>MLRPLRDTDFDRWNEVRVRCGDWLTQWEPLPPEGWGDPNGKRLYQSRCVAREQESRLGSAYAFGVFLEDNFIGEANLSGIQRGPVQTANIGYWIDKERAGKGYIPEAVAVIFKFAFEDLGLHRIAISIVPRNEPSHGVITKLGIRHEGIAVRYIEINGAWEDHDIFAITVEEWIERRRFFMDNFILRTPHR</sequence>
<dbReference type="GO" id="GO:0005737">
    <property type="term" value="C:cytoplasm"/>
    <property type="evidence" value="ECO:0007669"/>
    <property type="project" value="TreeGrafter"/>
</dbReference>
<organism evidence="5 6">
    <name type="scientific">Acidithrix ferrooxidans</name>
    <dbReference type="NCBI Taxonomy" id="1280514"/>
    <lineage>
        <taxon>Bacteria</taxon>
        <taxon>Bacillati</taxon>
        <taxon>Actinomycetota</taxon>
        <taxon>Acidimicrobiia</taxon>
        <taxon>Acidimicrobiales</taxon>
        <taxon>Acidimicrobiaceae</taxon>
        <taxon>Acidithrix</taxon>
    </lineage>
</organism>
<dbReference type="PROSITE" id="PS51186">
    <property type="entry name" value="GNAT"/>
    <property type="match status" value="1"/>
</dbReference>
<dbReference type="OrthoDB" id="5242221at2"/>
<proteinExistence type="inferred from homology"/>
<protein>
    <submittedName>
        <fullName evidence="5">Putative ribosomal N-acetyltransferase YdaF</fullName>
        <ecNumber evidence="5">2.3.1.-</ecNumber>
    </submittedName>
</protein>
<dbReference type="Pfam" id="PF13302">
    <property type="entry name" value="Acetyltransf_3"/>
    <property type="match status" value="1"/>
</dbReference>
<evidence type="ECO:0000256" key="3">
    <source>
        <dbReference type="ARBA" id="ARBA00038502"/>
    </source>
</evidence>
<dbReference type="Proteomes" id="UP000032360">
    <property type="component" value="Unassembled WGS sequence"/>
</dbReference>
<keyword evidence="6" id="KW-1185">Reference proteome</keyword>